<keyword evidence="10" id="KW-1185">Reference proteome</keyword>
<dbReference type="Gene3D" id="3.30.420.10">
    <property type="entry name" value="Ribonuclease H-like superfamily/Ribonuclease H"/>
    <property type="match status" value="1"/>
</dbReference>
<comment type="catalytic activity">
    <reaction evidence="1">
        <text>Endonucleolytic cleavage to 5'-phosphomonoester.</text>
        <dbReference type="EC" id="3.1.26.4"/>
    </reaction>
</comment>
<dbReference type="EMBL" id="JABANO010007860">
    <property type="protein sequence ID" value="KAF4749449.1"/>
    <property type="molecule type" value="Genomic_DNA"/>
</dbReference>
<dbReference type="GO" id="GO:0046872">
    <property type="term" value="F:metal ion binding"/>
    <property type="evidence" value="ECO:0007669"/>
    <property type="project" value="UniProtKB-KW"/>
</dbReference>
<keyword evidence="4" id="KW-0540">Nuclease</keyword>
<dbReference type="EC" id="3.1.26.4" evidence="3"/>
<evidence type="ECO:0000256" key="3">
    <source>
        <dbReference type="ARBA" id="ARBA00012180"/>
    </source>
</evidence>
<feature type="non-terminal residue" evidence="9">
    <location>
        <position position="1"/>
    </location>
</feature>
<dbReference type="InterPro" id="IPR036397">
    <property type="entry name" value="RNaseH_sf"/>
</dbReference>
<dbReference type="SUPFAM" id="SSF53098">
    <property type="entry name" value="Ribonuclease H-like"/>
    <property type="match status" value="1"/>
</dbReference>
<gene>
    <name evidence="9" type="ORF">FOZ63_019313</name>
</gene>
<evidence type="ECO:0000256" key="1">
    <source>
        <dbReference type="ARBA" id="ARBA00000077"/>
    </source>
</evidence>
<evidence type="ECO:0000256" key="4">
    <source>
        <dbReference type="ARBA" id="ARBA00022722"/>
    </source>
</evidence>
<dbReference type="GO" id="GO:0004523">
    <property type="term" value="F:RNA-DNA hybrid ribonuclease activity"/>
    <property type="evidence" value="ECO:0007669"/>
    <property type="project" value="UniProtKB-EC"/>
</dbReference>
<dbReference type="InterPro" id="IPR050092">
    <property type="entry name" value="RNase_H"/>
</dbReference>
<evidence type="ECO:0000256" key="6">
    <source>
        <dbReference type="ARBA" id="ARBA00022759"/>
    </source>
</evidence>
<evidence type="ECO:0000256" key="7">
    <source>
        <dbReference type="ARBA" id="ARBA00022801"/>
    </source>
</evidence>
<dbReference type="PANTHER" id="PTHR10642">
    <property type="entry name" value="RIBONUCLEASE H1"/>
    <property type="match status" value="1"/>
</dbReference>
<keyword evidence="6" id="KW-0255">Endonuclease</keyword>
<organism evidence="9 10">
    <name type="scientific">Perkinsus olseni</name>
    <name type="common">Perkinsus atlanticus</name>
    <dbReference type="NCBI Taxonomy" id="32597"/>
    <lineage>
        <taxon>Eukaryota</taxon>
        <taxon>Sar</taxon>
        <taxon>Alveolata</taxon>
        <taxon>Perkinsozoa</taxon>
        <taxon>Perkinsea</taxon>
        <taxon>Perkinsida</taxon>
        <taxon>Perkinsidae</taxon>
        <taxon>Perkinsus</taxon>
    </lineage>
</organism>
<dbReference type="Pfam" id="PF00075">
    <property type="entry name" value="RNase_H"/>
    <property type="match status" value="1"/>
</dbReference>
<dbReference type="GO" id="GO:0003676">
    <property type="term" value="F:nucleic acid binding"/>
    <property type="evidence" value="ECO:0007669"/>
    <property type="project" value="InterPro"/>
</dbReference>
<protein>
    <recommendedName>
        <fullName evidence="3">ribonuclease H</fullName>
        <ecNumber evidence="3">3.1.26.4</ecNumber>
    </recommendedName>
</protein>
<evidence type="ECO:0000313" key="10">
    <source>
        <dbReference type="Proteomes" id="UP000553632"/>
    </source>
</evidence>
<feature type="non-terminal residue" evidence="9">
    <location>
        <position position="219"/>
    </location>
</feature>
<dbReference type="Proteomes" id="UP000553632">
    <property type="component" value="Unassembled WGS sequence"/>
</dbReference>
<keyword evidence="5" id="KW-0479">Metal-binding</keyword>
<proteinExistence type="inferred from homology"/>
<feature type="domain" description="RNase H type-1" evidence="8">
    <location>
        <begin position="76"/>
        <end position="210"/>
    </location>
</feature>
<dbReference type="GO" id="GO:0043137">
    <property type="term" value="P:DNA replication, removal of RNA primer"/>
    <property type="evidence" value="ECO:0007669"/>
    <property type="project" value="TreeGrafter"/>
</dbReference>
<dbReference type="PANTHER" id="PTHR10642:SF26">
    <property type="entry name" value="RIBONUCLEASE H1"/>
    <property type="match status" value="1"/>
</dbReference>
<comment type="caution">
    <text evidence="9">The sequence shown here is derived from an EMBL/GenBank/DDBJ whole genome shotgun (WGS) entry which is preliminary data.</text>
</comment>
<evidence type="ECO:0000256" key="5">
    <source>
        <dbReference type="ARBA" id="ARBA00022723"/>
    </source>
</evidence>
<dbReference type="InterPro" id="IPR002156">
    <property type="entry name" value="RNaseH_domain"/>
</dbReference>
<reference evidence="9 10" key="1">
    <citation type="submission" date="2020-04" db="EMBL/GenBank/DDBJ databases">
        <title>Perkinsus olseni comparative genomics.</title>
        <authorList>
            <person name="Bogema D.R."/>
        </authorList>
    </citation>
    <scope>NUCLEOTIDE SEQUENCE [LARGE SCALE GENOMIC DNA]</scope>
    <source>
        <strain evidence="9 10">ATCC PRA-207</strain>
    </source>
</reference>
<dbReference type="CDD" id="cd09276">
    <property type="entry name" value="Rnase_HI_RT_non_LTR"/>
    <property type="match status" value="1"/>
</dbReference>
<dbReference type="PROSITE" id="PS50879">
    <property type="entry name" value="RNASE_H_1"/>
    <property type="match status" value="1"/>
</dbReference>
<comment type="similarity">
    <text evidence="2">Belongs to the RNase H family.</text>
</comment>
<evidence type="ECO:0000313" key="9">
    <source>
        <dbReference type="EMBL" id="KAF4749449.1"/>
    </source>
</evidence>
<dbReference type="InterPro" id="IPR012337">
    <property type="entry name" value="RNaseH-like_sf"/>
</dbReference>
<evidence type="ECO:0000259" key="8">
    <source>
        <dbReference type="PROSITE" id="PS50879"/>
    </source>
</evidence>
<evidence type="ECO:0000256" key="2">
    <source>
        <dbReference type="ARBA" id="ARBA00005300"/>
    </source>
</evidence>
<accession>A0A7J6TVL1</accession>
<keyword evidence="7" id="KW-0378">Hydrolase</keyword>
<dbReference type="AlphaFoldDB" id="A0A7J6TVL1"/>
<name>A0A7J6TVL1_PEROL</name>
<sequence>LTPAHVELAGIAARRLALLGDEQALSRLLKVKGLQHEQPTVAIQQWRALPIQPWEPRLGTVIAEREQAVHYAKQAMRSRNAIYTDGSVVLDRRAGAGCVVFCKGVQVHSAFWRLPSYSSITECELHAVEQAARWVTSNAIAGESWEIFTDSQAVLRILASRARTQKWEKARQIAILLRGLTGIVRFHWVPGHSEVGGNEVADQLAAQGGSLSEVNAEGC</sequence>